<dbReference type="OrthoDB" id="836632at2"/>
<proteinExistence type="predicted"/>
<dbReference type="RefSeq" id="WP_126614638.1">
    <property type="nucleotide sequence ID" value="NZ_CP034562.1"/>
</dbReference>
<keyword evidence="2" id="KW-0489">Methyltransferase</keyword>
<dbReference type="InterPro" id="IPR029063">
    <property type="entry name" value="SAM-dependent_MTases_sf"/>
</dbReference>
<keyword evidence="3" id="KW-1185">Reference proteome</keyword>
<sequence length="209" mass="24200">MKKDRFDGIAFIYDALAYLVFGKSITSIQSIHFDKISKGKRILFIGGGTGKLLPEIDKKLQPSEIVYIEMSPKMMELSKQQTVTNPITYITDSYEVAKNYGQFDLIITNFFLDVLKEKALKEFILSTPSLLHQKGLWLVSDFRIDQKHPLKYIHKVLHLSMVTFFKVTANLQNTVLYNYVSLISERNFTQKASSFTYKKMIFSVLFQKK</sequence>
<dbReference type="Gene3D" id="3.40.50.150">
    <property type="entry name" value="Vaccinia Virus protein VP39"/>
    <property type="match status" value="1"/>
</dbReference>
<dbReference type="SUPFAM" id="SSF53335">
    <property type="entry name" value="S-adenosyl-L-methionine-dependent methyltransferases"/>
    <property type="match status" value="1"/>
</dbReference>
<reference evidence="2 3" key="1">
    <citation type="submission" date="2018-12" db="EMBL/GenBank/DDBJ databases">
        <title>Flammeovirga pectinis sp. nov., isolated from the gut of the Korean scallop, Patinopecten yessoensis.</title>
        <authorList>
            <person name="Bae J.-W."/>
            <person name="Jeong Y.-S."/>
            <person name="Kang W."/>
        </authorList>
    </citation>
    <scope>NUCLEOTIDE SEQUENCE [LARGE SCALE GENOMIC DNA]</scope>
    <source>
        <strain evidence="2 3">L12M1</strain>
    </source>
</reference>
<keyword evidence="2" id="KW-0808">Transferase</keyword>
<dbReference type="AlphaFoldDB" id="A0A3S9P3I4"/>
<dbReference type="EMBL" id="CP034562">
    <property type="protein sequence ID" value="AZQ62789.1"/>
    <property type="molecule type" value="Genomic_DNA"/>
</dbReference>
<evidence type="ECO:0000313" key="2">
    <source>
        <dbReference type="EMBL" id="AZQ62789.1"/>
    </source>
</evidence>
<dbReference type="GO" id="GO:0008168">
    <property type="term" value="F:methyltransferase activity"/>
    <property type="evidence" value="ECO:0007669"/>
    <property type="project" value="UniProtKB-KW"/>
</dbReference>
<organism evidence="2 3">
    <name type="scientific">Flammeovirga pectinis</name>
    <dbReference type="NCBI Taxonomy" id="2494373"/>
    <lineage>
        <taxon>Bacteria</taxon>
        <taxon>Pseudomonadati</taxon>
        <taxon>Bacteroidota</taxon>
        <taxon>Cytophagia</taxon>
        <taxon>Cytophagales</taxon>
        <taxon>Flammeovirgaceae</taxon>
        <taxon>Flammeovirga</taxon>
    </lineage>
</organism>
<dbReference type="InterPro" id="IPR013217">
    <property type="entry name" value="Methyltransf_12"/>
</dbReference>
<gene>
    <name evidence="2" type="ORF">EI427_11260</name>
</gene>
<dbReference type="Pfam" id="PF08242">
    <property type="entry name" value="Methyltransf_12"/>
    <property type="match status" value="1"/>
</dbReference>
<dbReference type="KEGG" id="fll:EI427_11260"/>
<dbReference type="Proteomes" id="UP000267268">
    <property type="component" value="Chromosome 1"/>
</dbReference>
<name>A0A3S9P3I4_9BACT</name>
<evidence type="ECO:0000313" key="3">
    <source>
        <dbReference type="Proteomes" id="UP000267268"/>
    </source>
</evidence>
<evidence type="ECO:0000259" key="1">
    <source>
        <dbReference type="Pfam" id="PF08242"/>
    </source>
</evidence>
<dbReference type="CDD" id="cd02440">
    <property type="entry name" value="AdoMet_MTases"/>
    <property type="match status" value="1"/>
</dbReference>
<dbReference type="GO" id="GO:0032259">
    <property type="term" value="P:methylation"/>
    <property type="evidence" value="ECO:0007669"/>
    <property type="project" value="UniProtKB-KW"/>
</dbReference>
<feature type="domain" description="Methyltransferase type 12" evidence="1">
    <location>
        <begin position="45"/>
        <end position="135"/>
    </location>
</feature>
<dbReference type="PANTHER" id="PTHR43861">
    <property type="entry name" value="TRANS-ACONITATE 2-METHYLTRANSFERASE-RELATED"/>
    <property type="match status" value="1"/>
</dbReference>
<protein>
    <submittedName>
        <fullName evidence="2">Methyltransferase</fullName>
    </submittedName>
</protein>
<accession>A0A3S9P3I4</accession>